<proteinExistence type="predicted"/>
<comment type="caution">
    <text evidence="2">The sequence shown here is derived from an EMBL/GenBank/DDBJ whole genome shotgun (WGS) entry which is preliminary data.</text>
</comment>
<dbReference type="RefSeq" id="WP_263414653.1">
    <property type="nucleotide sequence ID" value="NZ_BAABBH010000001.1"/>
</dbReference>
<accession>A0ABW9KN03</accession>
<gene>
    <name evidence="2" type="ORF">ACK2TP_15500</name>
</gene>
<protein>
    <submittedName>
        <fullName evidence="2">Carboxypeptidase-like regulatory domain-containing protein</fullName>
    </submittedName>
</protein>
<dbReference type="InterPro" id="IPR008969">
    <property type="entry name" value="CarboxyPept-like_regulatory"/>
</dbReference>
<name>A0ABW9KN03_9BACT</name>
<sequence length="128" mass="13826">MSLIRRIRIVSGRHLRSAMLLPGLVVLASTAVSLTPVAHAQAAQPRTVDGKVVSGGQPVKGAVVHLKDTRTLAQKSYITAEDGTYRFAQLSSTSDYEVWAESNGKKSSTKTISSFDNKSSFNYTLKVD</sequence>
<reference evidence="2 3" key="1">
    <citation type="submission" date="2024-12" db="EMBL/GenBank/DDBJ databases">
        <authorList>
            <person name="Lee Y."/>
        </authorList>
    </citation>
    <scope>NUCLEOTIDE SEQUENCE [LARGE SCALE GENOMIC DNA]</scope>
    <source>
        <strain evidence="2 3">03SUJ4</strain>
    </source>
</reference>
<dbReference type="Gene3D" id="2.60.40.1120">
    <property type="entry name" value="Carboxypeptidase-like, regulatory domain"/>
    <property type="match status" value="1"/>
</dbReference>
<dbReference type="Pfam" id="PF13620">
    <property type="entry name" value="CarboxypepD_reg"/>
    <property type="match status" value="1"/>
</dbReference>
<dbReference type="Proteomes" id="UP001634747">
    <property type="component" value="Unassembled WGS sequence"/>
</dbReference>
<evidence type="ECO:0000313" key="2">
    <source>
        <dbReference type="EMBL" id="MFN2977176.1"/>
    </source>
</evidence>
<keyword evidence="1" id="KW-0732">Signal</keyword>
<keyword evidence="3" id="KW-1185">Reference proteome</keyword>
<feature type="signal peptide" evidence="1">
    <location>
        <begin position="1"/>
        <end position="42"/>
    </location>
</feature>
<evidence type="ECO:0000313" key="3">
    <source>
        <dbReference type="Proteomes" id="UP001634747"/>
    </source>
</evidence>
<feature type="chain" id="PRO_5047307489" evidence="1">
    <location>
        <begin position="43"/>
        <end position="128"/>
    </location>
</feature>
<dbReference type="SUPFAM" id="SSF49464">
    <property type="entry name" value="Carboxypeptidase regulatory domain-like"/>
    <property type="match status" value="1"/>
</dbReference>
<dbReference type="EMBL" id="JBJYXY010000001">
    <property type="protein sequence ID" value="MFN2977176.1"/>
    <property type="molecule type" value="Genomic_DNA"/>
</dbReference>
<organism evidence="2 3">
    <name type="scientific">Terriglobus aquaticus</name>
    <dbReference type="NCBI Taxonomy" id="940139"/>
    <lineage>
        <taxon>Bacteria</taxon>
        <taxon>Pseudomonadati</taxon>
        <taxon>Acidobacteriota</taxon>
        <taxon>Terriglobia</taxon>
        <taxon>Terriglobales</taxon>
        <taxon>Acidobacteriaceae</taxon>
        <taxon>Terriglobus</taxon>
    </lineage>
</organism>
<evidence type="ECO:0000256" key="1">
    <source>
        <dbReference type="SAM" id="SignalP"/>
    </source>
</evidence>